<dbReference type="EMBL" id="OZ075127">
    <property type="protein sequence ID" value="CAL4947057.1"/>
    <property type="molecule type" value="Genomic_DNA"/>
</dbReference>
<organism evidence="3 4">
    <name type="scientific">Urochloa decumbens</name>
    <dbReference type="NCBI Taxonomy" id="240449"/>
    <lineage>
        <taxon>Eukaryota</taxon>
        <taxon>Viridiplantae</taxon>
        <taxon>Streptophyta</taxon>
        <taxon>Embryophyta</taxon>
        <taxon>Tracheophyta</taxon>
        <taxon>Spermatophyta</taxon>
        <taxon>Magnoliopsida</taxon>
        <taxon>Liliopsida</taxon>
        <taxon>Poales</taxon>
        <taxon>Poaceae</taxon>
        <taxon>PACMAD clade</taxon>
        <taxon>Panicoideae</taxon>
        <taxon>Panicodae</taxon>
        <taxon>Paniceae</taxon>
        <taxon>Melinidinae</taxon>
        <taxon>Urochloa</taxon>
    </lineage>
</organism>
<keyword evidence="4" id="KW-1185">Reference proteome</keyword>
<feature type="domain" description="At1g61320/AtMIF1 LRR" evidence="2">
    <location>
        <begin position="37"/>
        <end position="301"/>
    </location>
</feature>
<dbReference type="AlphaFoldDB" id="A0ABC8YS79"/>
<dbReference type="Proteomes" id="UP001497457">
    <property type="component" value="Chromosome 17b"/>
</dbReference>
<reference evidence="3 4" key="2">
    <citation type="submission" date="2024-10" db="EMBL/GenBank/DDBJ databases">
        <authorList>
            <person name="Ryan C."/>
        </authorList>
    </citation>
    <scope>NUCLEOTIDE SEQUENCE [LARGE SCALE GENOMIC DNA]</scope>
</reference>
<protein>
    <recommendedName>
        <fullName evidence="2">At1g61320/AtMIF1 LRR domain-containing protein</fullName>
    </recommendedName>
</protein>
<feature type="compositionally biased region" description="Acidic residues" evidence="1">
    <location>
        <begin position="405"/>
        <end position="444"/>
    </location>
</feature>
<sequence>MESNGSIHIDYSKYEHWKYEKFARFVNNMLLRRDTYLHTFKLHFKHYHPVNFKDVRTWIGHAVKHNVKVLDVNLSGYDKTVLPRCIFTCRSLQELNLSMGEAPEDDLEHEGLLLPDMIKLPSLKRLTLCDVEVGDICLMQIIARSPLLEDVHLINCAQYLELVDSKVLKRLTINGCIGGDKGLTIAAPQLVHFECTGWPLEDISWRERPSLESAHIDTLCSGRTFDGQSDLTGIVLHAKRLALCGSDIKAMLEKELRSCPVFDNLVTLEIGGWCLTNDLYVVVRFLQLSPRLEKLTLRQRKLNKVTKGEGASSMPIAGMTFMCPLLETVIIQCSKDDDEIEKTVNAMVGYGISLEKIQVIFYEDIERAKRWGMSLEQMKEHDILEKARKEKENQERLGNSKAGSDDSDDDNDEMEDEDDEDDEDEMEDDDDDDDDEMDDDDDDF</sequence>
<reference evidence="4" key="1">
    <citation type="submission" date="2024-06" db="EMBL/GenBank/DDBJ databases">
        <authorList>
            <person name="Ryan C."/>
        </authorList>
    </citation>
    <scope>NUCLEOTIDE SEQUENCE [LARGE SCALE GENOMIC DNA]</scope>
</reference>
<proteinExistence type="predicted"/>
<name>A0ABC8YS79_9POAL</name>
<accession>A0ABC8YS79</accession>
<gene>
    <name evidence="3" type="ORF">URODEC1_LOCUS36505</name>
</gene>
<evidence type="ECO:0000259" key="2">
    <source>
        <dbReference type="Pfam" id="PF23622"/>
    </source>
</evidence>
<dbReference type="InterPro" id="IPR053197">
    <property type="entry name" value="F-box_SCFL_complex_component"/>
</dbReference>
<dbReference type="InterPro" id="IPR032675">
    <property type="entry name" value="LRR_dom_sf"/>
</dbReference>
<dbReference type="Pfam" id="PF23622">
    <property type="entry name" value="LRR_At1g61320_AtMIF1"/>
    <property type="match status" value="1"/>
</dbReference>
<dbReference type="PANTHER" id="PTHR34223:SF44">
    <property type="entry name" value="OS01G0789000 PROTEIN"/>
    <property type="match status" value="1"/>
</dbReference>
<evidence type="ECO:0000313" key="3">
    <source>
        <dbReference type="EMBL" id="CAL4947057.1"/>
    </source>
</evidence>
<evidence type="ECO:0000256" key="1">
    <source>
        <dbReference type="SAM" id="MobiDB-lite"/>
    </source>
</evidence>
<dbReference type="Gene3D" id="3.80.10.10">
    <property type="entry name" value="Ribonuclease Inhibitor"/>
    <property type="match status" value="1"/>
</dbReference>
<dbReference type="PANTHER" id="PTHR34223">
    <property type="entry name" value="OS11G0201299 PROTEIN"/>
    <property type="match status" value="1"/>
</dbReference>
<feature type="region of interest" description="Disordered" evidence="1">
    <location>
        <begin position="388"/>
        <end position="444"/>
    </location>
</feature>
<dbReference type="InterPro" id="IPR055357">
    <property type="entry name" value="LRR_At1g61320_AtMIF1"/>
</dbReference>
<evidence type="ECO:0000313" key="4">
    <source>
        <dbReference type="Proteomes" id="UP001497457"/>
    </source>
</evidence>
<dbReference type="SUPFAM" id="SSF52047">
    <property type="entry name" value="RNI-like"/>
    <property type="match status" value="1"/>
</dbReference>